<dbReference type="Proteomes" id="UP001207736">
    <property type="component" value="Unassembled WGS sequence"/>
</dbReference>
<dbReference type="EMBL" id="BQKB01000062">
    <property type="protein sequence ID" value="GJM54110.1"/>
    <property type="molecule type" value="Genomic_DNA"/>
</dbReference>
<evidence type="ECO:0000313" key="2">
    <source>
        <dbReference type="EMBL" id="GJM49998.1"/>
    </source>
</evidence>
<accession>A0AAV5AY86</accession>
<evidence type="ECO:0000313" key="5">
    <source>
        <dbReference type="Proteomes" id="UP001208692"/>
    </source>
</evidence>
<sequence>MKNLTTINSLALDKLNNDEFAQFMKGVVNLATNATLEKLSVKEDVFNELKRNLELLTEASRQSRLSQETEKLISLDKQRSELLSFVVSSFSLERKNVVTSRKEAATVLYKEFKNYKGVQTLPIRQKSQAIDALLKDLKKPQLEQYVNILGLQKSVTALEDLNQRYQKLLEGRAENQVNVLLVNVKKVRKETRELYYEVVRYAYAMNLINPSEESISFINLLNKLIEDTKNANKQRLAQSSSAKNGMKTEDKDSINL</sequence>
<dbReference type="EMBL" id="BQKA01000017">
    <property type="protein sequence ID" value="GJM49998.1"/>
    <property type="molecule type" value="Genomic_DNA"/>
</dbReference>
<dbReference type="Pfam" id="PF19775">
    <property type="entry name" value="DUF6261"/>
    <property type="match status" value="1"/>
</dbReference>
<reference evidence="2 5" key="1">
    <citation type="submission" date="2021-11" db="EMBL/GenBank/DDBJ databases">
        <title>Draft genome sequence of Capnocytophaga sp. strain KC07075 isolated from cat oral cavity.</title>
        <authorList>
            <person name="Suzuki M."/>
            <person name="Imaoka K."/>
            <person name="Kimura M."/>
            <person name="Morikawa S."/>
            <person name="Maeda K."/>
        </authorList>
    </citation>
    <scope>NUCLEOTIDE SEQUENCE</scope>
    <source>
        <strain evidence="2">KC07075</strain>
        <strain evidence="3 5">KC07079</strain>
    </source>
</reference>
<evidence type="ECO:0000313" key="4">
    <source>
        <dbReference type="Proteomes" id="UP001207736"/>
    </source>
</evidence>
<dbReference type="AlphaFoldDB" id="A0AAV5AY86"/>
<dbReference type="Proteomes" id="UP001208692">
    <property type="component" value="Unassembled WGS sequence"/>
</dbReference>
<gene>
    <name evidence="2" type="ORF">RCZ15_09730</name>
    <name evidence="3" type="ORF">RCZ16_24260</name>
</gene>
<evidence type="ECO:0000313" key="3">
    <source>
        <dbReference type="EMBL" id="GJM54110.1"/>
    </source>
</evidence>
<feature type="compositionally biased region" description="Basic and acidic residues" evidence="1">
    <location>
        <begin position="246"/>
        <end position="256"/>
    </location>
</feature>
<comment type="caution">
    <text evidence="2">The sequence shown here is derived from an EMBL/GenBank/DDBJ whole genome shotgun (WGS) entry which is preliminary data.</text>
</comment>
<proteinExistence type="predicted"/>
<name>A0AAV5AY86_9FLAO</name>
<feature type="region of interest" description="Disordered" evidence="1">
    <location>
        <begin position="234"/>
        <end position="256"/>
    </location>
</feature>
<evidence type="ECO:0008006" key="6">
    <source>
        <dbReference type="Google" id="ProtNLM"/>
    </source>
</evidence>
<organism evidence="2 4">
    <name type="scientific">Capnocytophaga catalasegens</name>
    <dbReference type="NCBI Taxonomy" id="1004260"/>
    <lineage>
        <taxon>Bacteria</taxon>
        <taxon>Pseudomonadati</taxon>
        <taxon>Bacteroidota</taxon>
        <taxon>Flavobacteriia</taxon>
        <taxon>Flavobacteriales</taxon>
        <taxon>Flavobacteriaceae</taxon>
        <taxon>Capnocytophaga</taxon>
    </lineage>
</organism>
<dbReference type="InterPro" id="IPR046228">
    <property type="entry name" value="DUF6261"/>
</dbReference>
<protein>
    <recommendedName>
        <fullName evidence="6">Hemagglutinin</fullName>
    </recommendedName>
</protein>
<feature type="compositionally biased region" description="Polar residues" evidence="1">
    <location>
        <begin position="234"/>
        <end position="243"/>
    </location>
</feature>
<dbReference type="RefSeq" id="WP_264846953.1">
    <property type="nucleotide sequence ID" value="NZ_BPMA01000036.1"/>
</dbReference>
<keyword evidence="5" id="KW-1185">Reference proteome</keyword>
<evidence type="ECO:0000256" key="1">
    <source>
        <dbReference type="SAM" id="MobiDB-lite"/>
    </source>
</evidence>